<organism evidence="2 3">
    <name type="scientific">Halalkaliarchaeum desulfuricum</name>
    <dbReference type="NCBI Taxonomy" id="2055893"/>
    <lineage>
        <taxon>Archaea</taxon>
        <taxon>Methanobacteriati</taxon>
        <taxon>Methanobacteriota</taxon>
        <taxon>Stenosarchaea group</taxon>
        <taxon>Halobacteria</taxon>
        <taxon>Halobacteriales</taxon>
        <taxon>Haloferacaceae</taxon>
        <taxon>Halalkaliarchaeum</taxon>
    </lineage>
</organism>
<keyword evidence="3" id="KW-1185">Reference proteome</keyword>
<dbReference type="OrthoDB" id="351168at2157"/>
<dbReference type="RefSeq" id="WP_119821218.1">
    <property type="nucleotide sequence ID" value="NZ_CP025066.1"/>
</dbReference>
<dbReference type="GeneID" id="37879442"/>
<reference evidence="3" key="1">
    <citation type="submission" date="2017-11" db="EMBL/GenBank/DDBJ databases">
        <title>Phenotypic and genomic properties of facultatively anaerobic sulfur-reducing natronoarchaea from hypersaline soda lakes.</title>
        <authorList>
            <person name="Sorokin D.Y."/>
            <person name="Kublanov I.V."/>
            <person name="Roman P."/>
            <person name="Sinninghe Damste J.S."/>
            <person name="Golyshin P.N."/>
            <person name="Rojo D."/>
            <person name="Ciordia S."/>
            <person name="Mena M.D.C."/>
            <person name="Ferrer M."/>
            <person name="Messina E."/>
            <person name="Smedile F."/>
            <person name="La Spada G."/>
            <person name="La Cono V."/>
            <person name="Yakimov M.M."/>
        </authorList>
    </citation>
    <scope>NUCLEOTIDE SEQUENCE [LARGE SCALE GENOMIC DNA]</scope>
    <source>
        <strain evidence="3">AArc-Sl</strain>
    </source>
</reference>
<sequence>MSEPLPTFASNRDRVVYLLAEYKIPLSIMTLAAGVWAIWATPQLPEPPEAVLAGSASAAMLAFPAFFLAKKVVKWLYAPEFVTVGVADPGDGEVYEKYNVPPDVWDDADVIGAQPLSPKEGVDYVVTRFNWMDDLGQLEVRGCDRADLTPAEAFATRKRVDEYYEHHHDLRRQFAGLKATVLGKATEVHDLTIMAMIAEREGAELAPGVGVDELVEDLEEAADEIPDAPASTEETSHVDRLDNQFAELDPGDVPGPDPAIADGGDQ</sequence>
<proteinExistence type="predicted"/>
<feature type="region of interest" description="Disordered" evidence="1">
    <location>
        <begin position="246"/>
        <end position="266"/>
    </location>
</feature>
<protein>
    <submittedName>
        <fullName evidence="2">Uncharacterized protein</fullName>
    </submittedName>
</protein>
<dbReference type="Proteomes" id="UP000263012">
    <property type="component" value="Chromosome"/>
</dbReference>
<evidence type="ECO:0000313" key="2">
    <source>
        <dbReference type="EMBL" id="AUX10683.1"/>
    </source>
</evidence>
<gene>
    <name evidence="2" type="ORF">AArcSl_3076</name>
</gene>
<dbReference type="KEGG" id="hdf:AArcSl_3076"/>
<evidence type="ECO:0000256" key="1">
    <source>
        <dbReference type="SAM" id="MobiDB-lite"/>
    </source>
</evidence>
<accession>A0A343TNL1</accession>
<dbReference type="EMBL" id="CP025066">
    <property type="protein sequence ID" value="AUX10683.1"/>
    <property type="molecule type" value="Genomic_DNA"/>
</dbReference>
<dbReference type="AlphaFoldDB" id="A0A343TNL1"/>
<evidence type="ECO:0000313" key="3">
    <source>
        <dbReference type="Proteomes" id="UP000263012"/>
    </source>
</evidence>
<name>A0A343TNL1_9EURY</name>